<evidence type="ECO:0000313" key="5">
    <source>
        <dbReference type="Proteomes" id="UP000317169"/>
    </source>
</evidence>
<dbReference type="Gene3D" id="2.130.10.10">
    <property type="entry name" value="YVTN repeat-like/Quinoprotein amine dehydrogenase"/>
    <property type="match status" value="3"/>
</dbReference>
<dbReference type="RefSeq" id="WP_141420258.1">
    <property type="nucleotide sequence ID" value="NZ_VIAR01000001.1"/>
</dbReference>
<dbReference type="Pfam" id="PF21544">
    <property type="entry name" value="PorZ_N_b_propeller"/>
    <property type="match status" value="1"/>
</dbReference>
<dbReference type="SUPFAM" id="SSF50998">
    <property type="entry name" value="Quinoprotein alcohol dehydrogenase-like"/>
    <property type="match status" value="1"/>
</dbReference>
<dbReference type="InterPro" id="IPR011047">
    <property type="entry name" value="Quinoprotein_ADH-like_sf"/>
</dbReference>
<evidence type="ECO:0000259" key="3">
    <source>
        <dbReference type="Pfam" id="PF21544"/>
    </source>
</evidence>
<evidence type="ECO:0000256" key="1">
    <source>
        <dbReference type="ARBA" id="ARBA00022729"/>
    </source>
</evidence>
<protein>
    <submittedName>
        <fullName evidence="4">T9SS type A sorting domain-containing protein</fullName>
    </submittedName>
</protein>
<dbReference type="OrthoDB" id="9807410at2"/>
<dbReference type="InterPro" id="IPR011110">
    <property type="entry name" value="Reg_prop"/>
</dbReference>
<gene>
    <name evidence="4" type="ORF">FKR84_00690</name>
</gene>
<feature type="signal peptide" evidence="2">
    <location>
        <begin position="1"/>
        <end position="17"/>
    </location>
</feature>
<dbReference type="InterPro" id="IPR048954">
    <property type="entry name" value="PorZ_N"/>
</dbReference>
<accession>A0A507ZRU7</accession>
<feature type="chain" id="PRO_5021384303" evidence="2">
    <location>
        <begin position="18"/>
        <end position="765"/>
    </location>
</feature>
<keyword evidence="1 2" id="KW-0732">Signal</keyword>
<reference evidence="4 5" key="1">
    <citation type="submission" date="2019-06" db="EMBL/GenBank/DDBJ databases">
        <title>Flavibacter putida gen. nov., sp. nov., a novel marine bacterium of the family Flavobacteriaceae isolated from coastal seawater.</title>
        <authorList>
            <person name="Feng X."/>
        </authorList>
    </citation>
    <scope>NUCLEOTIDE SEQUENCE [LARGE SCALE GENOMIC DNA]</scope>
    <source>
        <strain evidence="4 5">PLHSN227</strain>
    </source>
</reference>
<organism evidence="4 5">
    <name type="scientific">Haloflavibacter putidus</name>
    <dbReference type="NCBI Taxonomy" id="2576776"/>
    <lineage>
        <taxon>Bacteria</taxon>
        <taxon>Pseudomonadati</taxon>
        <taxon>Bacteroidota</taxon>
        <taxon>Flavobacteriia</taxon>
        <taxon>Flavobacteriales</taxon>
        <taxon>Flavobacteriaceae</taxon>
        <taxon>Haloflavibacter</taxon>
    </lineage>
</organism>
<dbReference type="Proteomes" id="UP000317169">
    <property type="component" value="Unassembled WGS sequence"/>
</dbReference>
<evidence type="ECO:0000256" key="2">
    <source>
        <dbReference type="SAM" id="SignalP"/>
    </source>
</evidence>
<proteinExistence type="predicted"/>
<dbReference type="AlphaFoldDB" id="A0A507ZRU7"/>
<keyword evidence="5" id="KW-1185">Reference proteome</keyword>
<dbReference type="InterPro" id="IPR026444">
    <property type="entry name" value="Secre_tail"/>
</dbReference>
<dbReference type="InterPro" id="IPR015943">
    <property type="entry name" value="WD40/YVTN_repeat-like_dom_sf"/>
</dbReference>
<dbReference type="EMBL" id="VIAR01000001">
    <property type="protein sequence ID" value="TQD40526.1"/>
    <property type="molecule type" value="Genomic_DNA"/>
</dbReference>
<name>A0A507ZRU7_9FLAO</name>
<dbReference type="NCBIfam" id="TIGR04183">
    <property type="entry name" value="Por_Secre_tail"/>
    <property type="match status" value="1"/>
</dbReference>
<dbReference type="Pfam" id="PF07494">
    <property type="entry name" value="Reg_prop"/>
    <property type="match status" value="1"/>
</dbReference>
<feature type="domain" description="PorZ N-terminal beta-propeller" evidence="3">
    <location>
        <begin position="46"/>
        <end position="207"/>
    </location>
</feature>
<evidence type="ECO:0000313" key="4">
    <source>
        <dbReference type="EMBL" id="TQD40526.1"/>
    </source>
</evidence>
<comment type="caution">
    <text evidence="4">The sequence shown here is derived from an EMBL/GenBank/DDBJ whole genome shotgun (WGS) entry which is preliminary data.</text>
</comment>
<sequence length="765" mass="85320">MKFFTVIFFLFSGFLFAQEQQDFSDSWSDLYSYYQVKDITAGNNKIYAAAQNAVIAYNLSSGEIEKISSVKGLSGEKISTIHYAENLPYIVLGYENGLIETFNTQTGKVYSFIDILEKQTIAPDNKRINQFKEGQNKIYIATNYGISVLNLANLEFGDTFYIGNNGSQLAVAGIEIFQNKIYAATQGGGLRYANIDNPNLIDYQVWQSIGSNYLKEITRLQDKLYVLTLDNRQFQIVNNAFVFANQYNSDVRDFRSFDDKLVVSLQNEVLVLDASMSQLASFGGTQDFTANFNTALLAGERIFIGDQNEGLLKANTAVAGNYEYLSPPGPLMNRIFAMEAIPNELWLTFGEYSLYLNPFPLNKRGLSHLKNEQWINFRYQDLPQARSIVDVTINPNRTEQVFFSSYFDGLLEIVNDEQVFLYDENNSNLEPIDNAEASPDDLRIGSSVFDNAGNLWFTEALYTKGLLKKAPESTNFEMFDVSEVIQDPPNRNAGFPDIISDNRNNLFLGSYLDGIIGFNIQTESFAKVSGDEGAGNLPSNQVNTLALDNNNQLWIGTNRGIRVLYNPAAMFEEPNLQTDQIIILDDDGVAQELLANTNIAVIRVDGNNNKWVGTEAGAFYLSANGQETIYRFTKENSPLPSNIITDIAIDQASGEVYIGTINGLLKFRGKATASAEDFSKVRAYPNPVRPQYHGAVTIDGLQTGANIKITDIEGNLVYETTAQGGSIQWDTRAFGKHKVASGVYMVLITSQDQTETKITKIMIVR</sequence>